<evidence type="ECO:0000259" key="2">
    <source>
        <dbReference type="Pfam" id="PF03629"/>
    </source>
</evidence>
<comment type="caution">
    <text evidence="3">The sequence shown here is derived from an EMBL/GenBank/DDBJ whole genome shotgun (WGS) entry which is preliminary data.</text>
</comment>
<proteinExistence type="predicted"/>
<reference evidence="3 4" key="1">
    <citation type="submission" date="2024-09" db="EMBL/GenBank/DDBJ databases">
        <title>Chromosome-scale assembly of Riccia fluitans.</title>
        <authorList>
            <person name="Paukszto L."/>
            <person name="Sawicki J."/>
            <person name="Karawczyk K."/>
            <person name="Piernik-Szablinska J."/>
            <person name="Szczecinska M."/>
            <person name="Mazdziarz M."/>
        </authorList>
    </citation>
    <scope>NUCLEOTIDE SEQUENCE [LARGE SCALE GENOMIC DNA]</scope>
    <source>
        <strain evidence="3">Rf_01</strain>
        <tissue evidence="3">Aerial parts of the thallus</tissue>
    </source>
</reference>
<evidence type="ECO:0000313" key="4">
    <source>
        <dbReference type="Proteomes" id="UP001605036"/>
    </source>
</evidence>
<dbReference type="PANTHER" id="PTHR31988:SF19">
    <property type="entry name" value="9-O-ACETYL-N-ACETYLNEURAMINIC ACID DEACETYLASE-RELATED"/>
    <property type="match status" value="1"/>
</dbReference>
<protein>
    <recommendedName>
        <fullName evidence="2">Sialate O-acetylesterase domain-containing protein</fullName>
    </recommendedName>
</protein>
<keyword evidence="4" id="KW-1185">Reference proteome</keyword>
<dbReference type="GO" id="GO:0016787">
    <property type="term" value="F:hydrolase activity"/>
    <property type="evidence" value="ECO:0007669"/>
    <property type="project" value="UniProtKB-KW"/>
</dbReference>
<gene>
    <name evidence="3" type="ORF">R1flu_018707</name>
</gene>
<evidence type="ECO:0000313" key="3">
    <source>
        <dbReference type="EMBL" id="KAL2650579.1"/>
    </source>
</evidence>
<accession>A0ABD1ZGL9</accession>
<dbReference type="PANTHER" id="PTHR31988">
    <property type="entry name" value="ESTERASE, PUTATIVE (DUF303)-RELATED"/>
    <property type="match status" value="1"/>
</dbReference>
<evidence type="ECO:0000256" key="1">
    <source>
        <dbReference type="ARBA" id="ARBA00022801"/>
    </source>
</evidence>
<name>A0ABD1ZGL9_9MARC</name>
<dbReference type="InterPro" id="IPR005181">
    <property type="entry name" value="SASA"/>
</dbReference>
<dbReference type="EMBL" id="JBHFFA010000001">
    <property type="protein sequence ID" value="KAL2650579.1"/>
    <property type="molecule type" value="Genomic_DNA"/>
</dbReference>
<dbReference type="SUPFAM" id="SSF52266">
    <property type="entry name" value="SGNH hydrolase"/>
    <property type="match status" value="1"/>
</dbReference>
<feature type="domain" description="Sialate O-acetylesterase" evidence="2">
    <location>
        <begin position="8"/>
        <end position="246"/>
    </location>
</feature>
<dbReference type="InterPro" id="IPR052940">
    <property type="entry name" value="Carb_Esterase_6"/>
</dbReference>
<keyword evidence="1" id="KW-0378">Hydrolase</keyword>
<dbReference type="AlphaFoldDB" id="A0ABD1ZGL9"/>
<dbReference type="InterPro" id="IPR036514">
    <property type="entry name" value="SGNH_hydro_sf"/>
</dbReference>
<sequence>MENSPNCQDIFILSGQSNMSGRGGVVTLDNRTRIWDQVVPEEANPPASCLILRLSAELQWEIAKEPLHYDIDHDKVCGVGPGLVFAASFLRLLKEKGEETNTIGLVPCAIGGTSIVEWEKGGRLYEQMINRAKSALRGGGTLKALLWYQGESDAVTKELAEAYQTRLERFFTDVRYDLKAENLPILQVKITGTWPFCEEIRAAQSSIRVPGVYNTDAWGLPLNPDNIHLTRESQTKVGTALAEKYVNDVLCVTRSRC</sequence>
<organism evidence="3 4">
    <name type="scientific">Riccia fluitans</name>
    <dbReference type="NCBI Taxonomy" id="41844"/>
    <lineage>
        <taxon>Eukaryota</taxon>
        <taxon>Viridiplantae</taxon>
        <taxon>Streptophyta</taxon>
        <taxon>Embryophyta</taxon>
        <taxon>Marchantiophyta</taxon>
        <taxon>Marchantiopsida</taxon>
        <taxon>Marchantiidae</taxon>
        <taxon>Marchantiales</taxon>
        <taxon>Ricciaceae</taxon>
        <taxon>Riccia</taxon>
    </lineage>
</organism>
<dbReference type="Pfam" id="PF03629">
    <property type="entry name" value="SASA"/>
    <property type="match status" value="1"/>
</dbReference>
<dbReference type="Gene3D" id="3.40.50.1110">
    <property type="entry name" value="SGNH hydrolase"/>
    <property type="match status" value="1"/>
</dbReference>
<dbReference type="Proteomes" id="UP001605036">
    <property type="component" value="Unassembled WGS sequence"/>
</dbReference>